<dbReference type="InterPro" id="IPR023186">
    <property type="entry name" value="IUNH"/>
</dbReference>
<proteinExistence type="predicted"/>
<sequence length="308" mass="32584">MQRIILDCDPGVDDALALMLALAAPEKIDLAGVTTVAGNVPLESTTGNARGLLALAGRADIPVHAGCARPLMRAVGHRSIMHGTEGLGGVRLEPDTVPLGSAHAVDFIIDTVMANPSAITLCPIGPLTNMALAMVKEPRLADNIREIVFMGGAAFGPGNTTAAAEFNIYVDPHAAHIVLSSGVKLTMFGLDVTRTVVVDQEYLKALETSAGHIRRKLALMLRAYAKGDPCLHDPCVIAWLIDPSLFSGTDAFVEVDCATGPNHGRTIAHVSERHRAGREPNCHVVTGAAKENVLELLSRHLSRLEPQT</sequence>
<evidence type="ECO:0000313" key="5">
    <source>
        <dbReference type="Proteomes" id="UP001589692"/>
    </source>
</evidence>
<feature type="domain" description="Inosine/uridine-preferring nucleoside hydrolase" evidence="3">
    <location>
        <begin position="4"/>
        <end position="293"/>
    </location>
</feature>
<dbReference type="SUPFAM" id="SSF53590">
    <property type="entry name" value="Nucleoside hydrolase"/>
    <property type="match status" value="1"/>
</dbReference>
<dbReference type="InterPro" id="IPR001910">
    <property type="entry name" value="Inosine/uridine_hydrolase_dom"/>
</dbReference>
<dbReference type="PANTHER" id="PTHR12304:SF4">
    <property type="entry name" value="URIDINE NUCLEOSIDASE"/>
    <property type="match status" value="1"/>
</dbReference>
<dbReference type="InterPro" id="IPR036452">
    <property type="entry name" value="Ribo_hydro-like"/>
</dbReference>
<dbReference type="Gene3D" id="3.90.245.10">
    <property type="entry name" value="Ribonucleoside hydrolase-like"/>
    <property type="match status" value="1"/>
</dbReference>
<dbReference type="CDD" id="cd02651">
    <property type="entry name" value="nuc_hydro_IU_UC_XIUA"/>
    <property type="match status" value="1"/>
</dbReference>
<dbReference type="GO" id="GO:0016787">
    <property type="term" value="F:hydrolase activity"/>
    <property type="evidence" value="ECO:0007669"/>
    <property type="project" value="UniProtKB-KW"/>
</dbReference>
<keyword evidence="1 4" id="KW-0378">Hydrolase</keyword>
<dbReference type="EMBL" id="JBHMAA010000015">
    <property type="protein sequence ID" value="MFB9950255.1"/>
    <property type="molecule type" value="Genomic_DNA"/>
</dbReference>
<name>A0ABV6AI37_9HYPH</name>
<dbReference type="RefSeq" id="WP_377262305.1">
    <property type="nucleotide sequence ID" value="NZ_JBHMAA010000015.1"/>
</dbReference>
<dbReference type="Proteomes" id="UP001589692">
    <property type="component" value="Unassembled WGS sequence"/>
</dbReference>
<protein>
    <submittedName>
        <fullName evidence="4">Nucleoside hydrolase</fullName>
    </submittedName>
</protein>
<accession>A0ABV6AI37</accession>
<dbReference type="PANTHER" id="PTHR12304">
    <property type="entry name" value="INOSINE-URIDINE PREFERRING NUCLEOSIDE HYDROLASE"/>
    <property type="match status" value="1"/>
</dbReference>
<keyword evidence="5" id="KW-1185">Reference proteome</keyword>
<reference evidence="4 5" key="1">
    <citation type="submission" date="2024-09" db="EMBL/GenBank/DDBJ databases">
        <authorList>
            <person name="Sun Q."/>
            <person name="Mori K."/>
        </authorList>
    </citation>
    <scope>NUCLEOTIDE SEQUENCE [LARGE SCALE GENOMIC DNA]</scope>
    <source>
        <strain evidence="4 5">TBRC 4938</strain>
    </source>
</reference>
<comment type="caution">
    <text evidence="4">The sequence shown here is derived from an EMBL/GenBank/DDBJ whole genome shotgun (WGS) entry which is preliminary data.</text>
</comment>
<gene>
    <name evidence="4" type="ORF">ACFFP0_15450</name>
</gene>
<evidence type="ECO:0000256" key="2">
    <source>
        <dbReference type="ARBA" id="ARBA00023295"/>
    </source>
</evidence>
<evidence type="ECO:0000313" key="4">
    <source>
        <dbReference type="EMBL" id="MFB9950255.1"/>
    </source>
</evidence>
<organism evidence="4 5">
    <name type="scientific">Rhizobium puerariae</name>
    <dbReference type="NCBI Taxonomy" id="1585791"/>
    <lineage>
        <taxon>Bacteria</taxon>
        <taxon>Pseudomonadati</taxon>
        <taxon>Pseudomonadota</taxon>
        <taxon>Alphaproteobacteria</taxon>
        <taxon>Hyphomicrobiales</taxon>
        <taxon>Rhizobiaceae</taxon>
        <taxon>Rhizobium/Agrobacterium group</taxon>
        <taxon>Rhizobium</taxon>
    </lineage>
</organism>
<keyword evidence="2" id="KW-0326">Glycosidase</keyword>
<evidence type="ECO:0000259" key="3">
    <source>
        <dbReference type="Pfam" id="PF01156"/>
    </source>
</evidence>
<dbReference type="Pfam" id="PF01156">
    <property type="entry name" value="IU_nuc_hydro"/>
    <property type="match status" value="1"/>
</dbReference>
<evidence type="ECO:0000256" key="1">
    <source>
        <dbReference type="ARBA" id="ARBA00022801"/>
    </source>
</evidence>